<keyword evidence="2" id="KW-1185">Reference proteome</keyword>
<name>A0ABN7ARY6_9HEMI</name>
<proteinExistence type="predicted"/>
<accession>A0ABN7ARY6</accession>
<sequence length="190" mass="21039">MSGGGARAFSPAEDELSARPLPVIGQIENHRLVQDYHTGTPALAAPSRTYRPDTRRRAFSLSAPSPPPAPPNPFLINAREMSATSGLSRRLSEFYASVGGFAFVPPLRSNVSHFQPLGSFASIRHSAYRFGFIIPSYLRRNGLRLTRESYITSDSPPRIPEEKFLHFEAYKSGKTFLRIFLKSSLLGRSA</sequence>
<protein>
    <submittedName>
        <fullName evidence="1">Uncharacterized protein</fullName>
    </submittedName>
</protein>
<organism evidence="1 2">
    <name type="scientific">Nesidiocoris tenuis</name>
    <dbReference type="NCBI Taxonomy" id="355587"/>
    <lineage>
        <taxon>Eukaryota</taxon>
        <taxon>Metazoa</taxon>
        <taxon>Ecdysozoa</taxon>
        <taxon>Arthropoda</taxon>
        <taxon>Hexapoda</taxon>
        <taxon>Insecta</taxon>
        <taxon>Pterygota</taxon>
        <taxon>Neoptera</taxon>
        <taxon>Paraneoptera</taxon>
        <taxon>Hemiptera</taxon>
        <taxon>Heteroptera</taxon>
        <taxon>Panheteroptera</taxon>
        <taxon>Cimicomorpha</taxon>
        <taxon>Miridae</taxon>
        <taxon>Dicyphina</taxon>
        <taxon>Nesidiocoris</taxon>
    </lineage>
</organism>
<dbReference type="Proteomes" id="UP001307889">
    <property type="component" value="Chromosome 5"/>
</dbReference>
<dbReference type="EMBL" id="AP028913">
    <property type="protein sequence ID" value="BES94971.1"/>
    <property type="molecule type" value="Genomic_DNA"/>
</dbReference>
<evidence type="ECO:0000313" key="1">
    <source>
        <dbReference type="EMBL" id="BES94971.1"/>
    </source>
</evidence>
<reference evidence="1 2" key="1">
    <citation type="submission" date="2023-09" db="EMBL/GenBank/DDBJ databases">
        <title>Nesidiocoris tenuis whole genome shotgun sequence.</title>
        <authorList>
            <person name="Shibata T."/>
            <person name="Shimoda M."/>
            <person name="Kobayashi T."/>
            <person name="Uehara T."/>
        </authorList>
    </citation>
    <scope>NUCLEOTIDE SEQUENCE [LARGE SCALE GENOMIC DNA]</scope>
    <source>
        <strain evidence="1 2">Japan</strain>
    </source>
</reference>
<gene>
    <name evidence="1" type="ORF">NTJ_07780</name>
</gene>
<evidence type="ECO:0000313" key="2">
    <source>
        <dbReference type="Proteomes" id="UP001307889"/>
    </source>
</evidence>